<dbReference type="PANTHER" id="PTHR10091:SF0">
    <property type="entry name" value="GALACTOSE MUTAROTASE"/>
    <property type="match status" value="1"/>
</dbReference>
<evidence type="ECO:0000313" key="1">
    <source>
        <dbReference type="EMBL" id="POH72663.1"/>
    </source>
</evidence>
<dbReference type="InterPro" id="IPR037480">
    <property type="entry name" value="YihR-like"/>
</dbReference>
<dbReference type="GO" id="GO:0004034">
    <property type="term" value="F:aldose 1-epimerase activity"/>
    <property type="evidence" value="ECO:0007669"/>
    <property type="project" value="TreeGrafter"/>
</dbReference>
<dbReference type="PANTHER" id="PTHR10091">
    <property type="entry name" value="ALDOSE-1-EPIMERASE"/>
    <property type="match status" value="1"/>
</dbReference>
<dbReference type="CDD" id="cd09022">
    <property type="entry name" value="Aldose_epim_Ec_YihR"/>
    <property type="match status" value="1"/>
</dbReference>
<keyword evidence="2" id="KW-1185">Reference proteome</keyword>
<gene>
    <name evidence="1" type="ORF">CVS27_14935</name>
</gene>
<organism evidence="1 2">
    <name type="scientific">Arthrobacter glacialis</name>
    <dbReference type="NCBI Taxonomy" id="1664"/>
    <lineage>
        <taxon>Bacteria</taxon>
        <taxon>Bacillati</taxon>
        <taxon>Actinomycetota</taxon>
        <taxon>Actinomycetes</taxon>
        <taxon>Micrococcales</taxon>
        <taxon>Micrococcaceae</taxon>
        <taxon>Arthrobacter</taxon>
    </lineage>
</organism>
<dbReference type="InterPro" id="IPR008183">
    <property type="entry name" value="Aldose_1/G6P_1-epimerase"/>
</dbReference>
<dbReference type="InterPro" id="IPR011013">
    <property type="entry name" value="Gal_mutarotase_sf_dom"/>
</dbReference>
<reference evidence="1 2" key="1">
    <citation type="submission" date="2018-01" db="EMBL/GenBank/DDBJ databases">
        <title>Arthrobacter sp. nov., from glaciers in China.</title>
        <authorList>
            <person name="Liu Q."/>
            <person name="Xin Y.-H."/>
        </authorList>
    </citation>
    <scope>NUCLEOTIDE SEQUENCE [LARGE SCALE GENOMIC DNA]</scope>
    <source>
        <strain evidence="1 2">HLT2-12-2</strain>
    </source>
</reference>
<dbReference type="GO" id="GO:0030246">
    <property type="term" value="F:carbohydrate binding"/>
    <property type="evidence" value="ECO:0007669"/>
    <property type="project" value="InterPro"/>
</dbReference>
<dbReference type="InterPro" id="IPR014718">
    <property type="entry name" value="GH-type_carb-bd"/>
</dbReference>
<protein>
    <submittedName>
        <fullName evidence="1">Galactose mutarotase</fullName>
    </submittedName>
</protein>
<accession>A0A2S3ZU05</accession>
<proteinExistence type="predicted"/>
<comment type="caution">
    <text evidence="1">The sequence shown here is derived from an EMBL/GenBank/DDBJ whole genome shotgun (WGS) entry which is preliminary data.</text>
</comment>
<dbReference type="Gene3D" id="2.70.98.10">
    <property type="match status" value="1"/>
</dbReference>
<dbReference type="GO" id="GO:0006006">
    <property type="term" value="P:glucose metabolic process"/>
    <property type="evidence" value="ECO:0007669"/>
    <property type="project" value="TreeGrafter"/>
</dbReference>
<dbReference type="EMBL" id="PPXC01000012">
    <property type="protein sequence ID" value="POH72663.1"/>
    <property type="molecule type" value="Genomic_DNA"/>
</dbReference>
<dbReference type="Pfam" id="PF01263">
    <property type="entry name" value="Aldose_epim"/>
    <property type="match status" value="1"/>
</dbReference>
<dbReference type="RefSeq" id="WP_103466643.1">
    <property type="nucleotide sequence ID" value="NZ_PPXC01000012.1"/>
</dbReference>
<sequence length="280" mass="30049">MTAHGAALRELQHNGRDLVVPFDLGAPIPDYRGIIAAPWPNRIADGAYNWNGVIQHLPLNEADRGTALHGLVFDVLWEVDAHGVDALTMRCTVEASKGYPTSLELVVNYRLASDGLHCSVTATNTGAATAPYGVCPHPYLIAGDFPMDDWMLSFPATSYLAVTPDRLLPLDLHAVEGHAFDYRTSRVIGATQIDHAFTGLGTAPQLLLSDPAGTHVGMSWDEGCPWLQIHTADKADGSAHRLGLAVEPMTCPPDAFNSGTDVVVLEPGATHSVRWRIFGG</sequence>
<evidence type="ECO:0000313" key="2">
    <source>
        <dbReference type="Proteomes" id="UP000237061"/>
    </source>
</evidence>
<dbReference type="GO" id="GO:0033499">
    <property type="term" value="P:galactose catabolic process via UDP-galactose, Leloir pathway"/>
    <property type="evidence" value="ECO:0007669"/>
    <property type="project" value="TreeGrafter"/>
</dbReference>
<dbReference type="AlphaFoldDB" id="A0A2S3ZU05"/>
<name>A0A2S3ZU05_ARTGL</name>
<dbReference type="SUPFAM" id="SSF74650">
    <property type="entry name" value="Galactose mutarotase-like"/>
    <property type="match status" value="1"/>
</dbReference>
<dbReference type="Proteomes" id="UP000237061">
    <property type="component" value="Unassembled WGS sequence"/>
</dbReference>